<gene>
    <name evidence="1" type="ORF">GCM10022408_36980</name>
</gene>
<evidence type="ECO:0000313" key="1">
    <source>
        <dbReference type="EMBL" id="GAA4019518.1"/>
    </source>
</evidence>
<evidence type="ECO:0000313" key="2">
    <source>
        <dbReference type="Proteomes" id="UP001500567"/>
    </source>
</evidence>
<dbReference type="Proteomes" id="UP001500567">
    <property type="component" value="Unassembled WGS sequence"/>
</dbReference>
<proteinExistence type="predicted"/>
<sequence>MLVPSLDLTYLRLSHRPDLQILFLRWNRPVSSQEHRDGYRQALAMAQVHGVGHWLIDLRTRGLASAEDFEWVLTDFRLQMAQALPQASRRLAYFVTPYHQPTIDERIKTPELRSLHRVFIEETPAQQWLATGR</sequence>
<comment type="caution">
    <text evidence="1">The sequence shown here is derived from an EMBL/GenBank/DDBJ whole genome shotgun (WGS) entry which is preliminary data.</text>
</comment>
<name>A0ABP7T148_9BACT</name>
<organism evidence="1 2">
    <name type="scientific">Hymenobacter fastidiosus</name>
    <dbReference type="NCBI Taxonomy" id="486264"/>
    <lineage>
        <taxon>Bacteria</taxon>
        <taxon>Pseudomonadati</taxon>
        <taxon>Bacteroidota</taxon>
        <taxon>Cytophagia</taxon>
        <taxon>Cytophagales</taxon>
        <taxon>Hymenobacteraceae</taxon>
        <taxon>Hymenobacter</taxon>
    </lineage>
</organism>
<evidence type="ECO:0008006" key="3">
    <source>
        <dbReference type="Google" id="ProtNLM"/>
    </source>
</evidence>
<protein>
    <recommendedName>
        <fullName evidence="3">STAS/SEC14 domain-containing protein</fullName>
    </recommendedName>
</protein>
<dbReference type="RefSeq" id="WP_345075073.1">
    <property type="nucleotide sequence ID" value="NZ_BAABDJ010000040.1"/>
</dbReference>
<accession>A0ABP7T148</accession>
<dbReference type="EMBL" id="BAABDJ010000040">
    <property type="protein sequence ID" value="GAA4019518.1"/>
    <property type="molecule type" value="Genomic_DNA"/>
</dbReference>
<keyword evidence="2" id="KW-1185">Reference proteome</keyword>
<reference evidence="2" key="1">
    <citation type="journal article" date="2019" name="Int. J. Syst. Evol. Microbiol.">
        <title>The Global Catalogue of Microorganisms (GCM) 10K type strain sequencing project: providing services to taxonomists for standard genome sequencing and annotation.</title>
        <authorList>
            <consortium name="The Broad Institute Genomics Platform"/>
            <consortium name="The Broad Institute Genome Sequencing Center for Infectious Disease"/>
            <person name="Wu L."/>
            <person name="Ma J."/>
        </authorList>
    </citation>
    <scope>NUCLEOTIDE SEQUENCE [LARGE SCALE GENOMIC DNA]</scope>
    <source>
        <strain evidence="2">JCM 17224</strain>
    </source>
</reference>